<name>A0AAE3HD61_9FIRM</name>
<dbReference type="SMART" id="SM01409">
    <property type="entry name" value="RNA_pol_Rpb6"/>
    <property type="match status" value="1"/>
</dbReference>
<evidence type="ECO:0000313" key="12">
    <source>
        <dbReference type="Proteomes" id="UP001205748"/>
    </source>
</evidence>
<evidence type="ECO:0000256" key="2">
    <source>
        <dbReference type="ARBA" id="ARBA00012418"/>
    </source>
</evidence>
<dbReference type="NCBIfam" id="TIGR00690">
    <property type="entry name" value="rpoZ"/>
    <property type="match status" value="1"/>
</dbReference>
<comment type="similarity">
    <text evidence="1 10">Belongs to the RNA polymerase subunit omega family.</text>
</comment>
<keyword evidence="7 10" id="KW-0804">Transcription</keyword>
<dbReference type="HAMAP" id="MF_00366">
    <property type="entry name" value="RNApol_bact_RpoZ"/>
    <property type="match status" value="1"/>
</dbReference>
<dbReference type="Proteomes" id="UP001205748">
    <property type="component" value="Unassembled WGS sequence"/>
</dbReference>
<dbReference type="AlphaFoldDB" id="A0AAE3HD61"/>
<comment type="caution">
    <text evidence="11">The sequence shown here is derived from an EMBL/GenBank/DDBJ whole genome shotgun (WGS) entry which is preliminary data.</text>
</comment>
<keyword evidence="5 10" id="KW-0808">Transferase</keyword>
<evidence type="ECO:0000256" key="3">
    <source>
        <dbReference type="ARBA" id="ARBA00013725"/>
    </source>
</evidence>
<proteinExistence type="inferred from homology"/>
<evidence type="ECO:0000256" key="10">
    <source>
        <dbReference type="HAMAP-Rule" id="MF_00366"/>
    </source>
</evidence>
<keyword evidence="4 10" id="KW-0240">DNA-directed RNA polymerase</keyword>
<dbReference type="PANTHER" id="PTHR34476">
    <property type="entry name" value="DNA-DIRECTED RNA POLYMERASE SUBUNIT OMEGA"/>
    <property type="match status" value="1"/>
</dbReference>
<sequence length="68" mass="7566">MIKPSLRSLLKEVDNKYSLVVITAKRARQLVAGKEASIDIESNNPVTISTNEIDKGLIEYTPYDGDEN</sequence>
<dbReference type="RefSeq" id="WP_257529633.1">
    <property type="nucleotide sequence ID" value="NZ_JANKAS010000002.1"/>
</dbReference>
<comment type="function">
    <text evidence="10">Promotes RNA polymerase assembly. Latches the N- and C-terminal regions of the beta' subunit thereby facilitating its interaction with the beta and alpha subunits.</text>
</comment>
<dbReference type="GO" id="GO:0003899">
    <property type="term" value="F:DNA-directed RNA polymerase activity"/>
    <property type="evidence" value="ECO:0007669"/>
    <property type="project" value="UniProtKB-UniRule"/>
</dbReference>
<dbReference type="GO" id="GO:0000428">
    <property type="term" value="C:DNA-directed RNA polymerase complex"/>
    <property type="evidence" value="ECO:0007669"/>
    <property type="project" value="UniProtKB-KW"/>
</dbReference>
<evidence type="ECO:0000256" key="5">
    <source>
        <dbReference type="ARBA" id="ARBA00022679"/>
    </source>
</evidence>
<evidence type="ECO:0000256" key="1">
    <source>
        <dbReference type="ARBA" id="ARBA00006711"/>
    </source>
</evidence>
<dbReference type="PANTHER" id="PTHR34476:SF1">
    <property type="entry name" value="DNA-DIRECTED RNA POLYMERASE SUBUNIT OMEGA"/>
    <property type="match status" value="1"/>
</dbReference>
<gene>
    <name evidence="10 11" type="primary">rpoZ</name>
    <name evidence="11" type="ORF">NSA47_04130</name>
</gene>
<evidence type="ECO:0000313" key="11">
    <source>
        <dbReference type="EMBL" id="MCR1898176.1"/>
    </source>
</evidence>
<dbReference type="SUPFAM" id="SSF63562">
    <property type="entry name" value="RPB6/omega subunit-like"/>
    <property type="match status" value="1"/>
</dbReference>
<accession>A0AAE3HD61</accession>
<comment type="subunit">
    <text evidence="10">The RNAP catalytic core consists of 2 alpha, 1 beta, 1 beta' and 1 omega subunit. When a sigma factor is associated with the core the holoenzyme is formed, which can initiate transcription.</text>
</comment>
<dbReference type="InterPro" id="IPR006110">
    <property type="entry name" value="Pol_omega/Rpo6/RPB6"/>
</dbReference>
<evidence type="ECO:0000256" key="8">
    <source>
        <dbReference type="ARBA" id="ARBA00029924"/>
    </source>
</evidence>
<evidence type="ECO:0000256" key="6">
    <source>
        <dbReference type="ARBA" id="ARBA00022695"/>
    </source>
</evidence>
<organism evidence="11 12">
    <name type="scientific">Irregularibacter muris</name>
    <dbReference type="NCBI Taxonomy" id="1796619"/>
    <lineage>
        <taxon>Bacteria</taxon>
        <taxon>Bacillati</taxon>
        <taxon>Bacillota</taxon>
        <taxon>Clostridia</taxon>
        <taxon>Eubacteriales</taxon>
        <taxon>Eubacteriaceae</taxon>
        <taxon>Irregularibacter</taxon>
    </lineage>
</organism>
<keyword evidence="12" id="KW-1185">Reference proteome</keyword>
<dbReference type="EC" id="2.7.7.6" evidence="2 10"/>
<protein>
    <recommendedName>
        <fullName evidence="3 10">DNA-directed RNA polymerase subunit omega</fullName>
        <shortName evidence="10">RNAP omega subunit</shortName>
        <ecNumber evidence="2 10">2.7.7.6</ecNumber>
    </recommendedName>
    <alternativeName>
        <fullName evidence="10">RNA polymerase omega subunit</fullName>
    </alternativeName>
    <alternativeName>
        <fullName evidence="8 10">Transcriptase subunit omega</fullName>
    </alternativeName>
</protein>
<reference evidence="11" key="1">
    <citation type="submission" date="2022-07" db="EMBL/GenBank/DDBJ databases">
        <title>Enhanced cultured diversity of the mouse gut microbiota enables custom-made synthetic communities.</title>
        <authorList>
            <person name="Afrizal A."/>
        </authorList>
    </citation>
    <scope>NUCLEOTIDE SEQUENCE</scope>
    <source>
        <strain evidence="11">DSM 28593</strain>
    </source>
</reference>
<dbReference type="GO" id="GO:0003677">
    <property type="term" value="F:DNA binding"/>
    <property type="evidence" value="ECO:0007669"/>
    <property type="project" value="UniProtKB-UniRule"/>
</dbReference>
<dbReference type="InterPro" id="IPR036161">
    <property type="entry name" value="RPB6/omega-like_sf"/>
</dbReference>
<evidence type="ECO:0000256" key="7">
    <source>
        <dbReference type="ARBA" id="ARBA00023163"/>
    </source>
</evidence>
<evidence type="ECO:0000256" key="4">
    <source>
        <dbReference type="ARBA" id="ARBA00022478"/>
    </source>
</evidence>
<keyword evidence="6 10" id="KW-0548">Nucleotidyltransferase</keyword>
<dbReference type="Pfam" id="PF01192">
    <property type="entry name" value="RNA_pol_Rpb6"/>
    <property type="match status" value="1"/>
</dbReference>
<dbReference type="GO" id="GO:0006351">
    <property type="term" value="P:DNA-templated transcription"/>
    <property type="evidence" value="ECO:0007669"/>
    <property type="project" value="UniProtKB-UniRule"/>
</dbReference>
<dbReference type="Gene3D" id="3.90.940.10">
    <property type="match status" value="1"/>
</dbReference>
<comment type="catalytic activity">
    <reaction evidence="9 10">
        <text>RNA(n) + a ribonucleoside 5'-triphosphate = RNA(n+1) + diphosphate</text>
        <dbReference type="Rhea" id="RHEA:21248"/>
        <dbReference type="Rhea" id="RHEA-COMP:14527"/>
        <dbReference type="Rhea" id="RHEA-COMP:17342"/>
        <dbReference type="ChEBI" id="CHEBI:33019"/>
        <dbReference type="ChEBI" id="CHEBI:61557"/>
        <dbReference type="ChEBI" id="CHEBI:140395"/>
        <dbReference type="EC" id="2.7.7.6"/>
    </reaction>
</comment>
<dbReference type="EMBL" id="JANKAS010000002">
    <property type="protein sequence ID" value="MCR1898176.1"/>
    <property type="molecule type" value="Genomic_DNA"/>
</dbReference>
<dbReference type="InterPro" id="IPR003716">
    <property type="entry name" value="DNA-dir_RNA_pol_omega"/>
</dbReference>
<evidence type="ECO:0000256" key="9">
    <source>
        <dbReference type="ARBA" id="ARBA00048552"/>
    </source>
</evidence>